<dbReference type="RefSeq" id="WP_227928761.1">
    <property type="nucleotide sequence ID" value="NZ_CP094984.1"/>
</dbReference>
<keyword evidence="2" id="KW-1133">Transmembrane helix</keyword>
<keyword evidence="2" id="KW-0472">Membrane</keyword>
<accession>A0A9X1M882</accession>
<organism evidence="5 8">
    <name type="scientific">Arthrobacter zhangbolii</name>
    <dbReference type="NCBI Taxonomy" id="2886936"/>
    <lineage>
        <taxon>Bacteria</taxon>
        <taxon>Bacillati</taxon>
        <taxon>Actinomycetota</taxon>
        <taxon>Actinomycetes</taxon>
        <taxon>Micrococcales</taxon>
        <taxon>Micrococcaceae</taxon>
        <taxon>Arthrobacter</taxon>
    </lineage>
</organism>
<feature type="compositionally biased region" description="Gly residues" evidence="1">
    <location>
        <begin position="185"/>
        <end position="196"/>
    </location>
</feature>
<keyword evidence="7" id="KW-1185">Reference proteome</keyword>
<evidence type="ECO:0000313" key="8">
    <source>
        <dbReference type="Proteomes" id="UP001155145"/>
    </source>
</evidence>
<feature type="transmembrane region" description="Helical" evidence="2">
    <location>
        <begin position="344"/>
        <end position="362"/>
    </location>
</feature>
<feature type="region of interest" description="Disordered" evidence="1">
    <location>
        <begin position="1"/>
        <end position="34"/>
    </location>
</feature>
<dbReference type="Pfam" id="PF04024">
    <property type="entry name" value="PspC"/>
    <property type="match status" value="1"/>
</dbReference>
<dbReference type="Proteomes" id="UP000829758">
    <property type="component" value="Chromosome"/>
</dbReference>
<protein>
    <submittedName>
        <fullName evidence="5">PspC domain-containing protein</fullName>
    </submittedName>
</protein>
<evidence type="ECO:0000313" key="5">
    <source>
        <dbReference type="EMBL" id="MCC3272675.1"/>
    </source>
</evidence>
<feature type="transmembrane region" description="Helical" evidence="2">
    <location>
        <begin position="145"/>
        <end position="166"/>
    </location>
</feature>
<evidence type="ECO:0000313" key="6">
    <source>
        <dbReference type="EMBL" id="UON91484.1"/>
    </source>
</evidence>
<feature type="transmembrane region" description="Helical" evidence="2">
    <location>
        <begin position="121"/>
        <end position="139"/>
    </location>
</feature>
<feature type="domain" description="Phage shock protein PspC N-terminal" evidence="3">
    <location>
        <begin position="54"/>
        <end position="102"/>
    </location>
</feature>
<keyword evidence="2" id="KW-0812">Transmembrane</keyword>
<gene>
    <name evidence="5" type="ORF">LJ755_08025</name>
    <name evidence="6" type="ORF">MUK71_12900</name>
</gene>
<dbReference type="InterPro" id="IPR007168">
    <property type="entry name" value="Phageshock_PspC_N"/>
</dbReference>
<dbReference type="Proteomes" id="UP001155145">
    <property type="component" value="Unassembled WGS sequence"/>
</dbReference>
<dbReference type="EMBL" id="JAJFZT010000005">
    <property type="protein sequence ID" value="MCC3272675.1"/>
    <property type="molecule type" value="Genomic_DNA"/>
</dbReference>
<sequence length="491" mass="48629">MNPSPSSDPGAERPDPAPQAHPAAGSTASGTPVSRGGHNGFFDWIRSLGIIRGHERWFGGVASGIAARTGLDPVLIRGLFIVLGIFGVGFLIYGVGWALLPEPDGRIHAEDAIRGNWSAGMTGAVVFAVLGTGGPSISFLGMDSWFGATVWTLFWIAAGIGALYWASTPKGKAQLQHFMSGAAGRGGSGTGSGTGTGSADAPAASPAGTPVTLAKTGMPPAGTNAGAATPSGETVPPSAAATGPAATPGTSAAPSPSASATSRPSVPSKQKDGSGPAKVPGAPGAYLAALFGAALLTGGSVLALDYVNVLDLAAPLSVALAATAAVLGIGVVILGLVGRHSGGVGSAAAAALVIAFLAQPGMTHSNLAVMSNGDWSPRDAAQASGGYTAIAGNGTVDLRDTQVSGDYEVPVSLAAGNISVLVPEDSPVTVRFSTVAGNVKTHDGTDSRDYSGLWQASTEHTLNNDAAGERITIDIRSVAGNVLVTTEESDL</sequence>
<evidence type="ECO:0000256" key="1">
    <source>
        <dbReference type="SAM" id="MobiDB-lite"/>
    </source>
</evidence>
<feature type="transmembrane region" description="Helical" evidence="2">
    <location>
        <begin position="316"/>
        <end position="337"/>
    </location>
</feature>
<feature type="compositionally biased region" description="Low complexity" evidence="1">
    <location>
        <begin position="197"/>
        <end position="268"/>
    </location>
</feature>
<evidence type="ECO:0000313" key="7">
    <source>
        <dbReference type="Proteomes" id="UP000829758"/>
    </source>
</evidence>
<feature type="transmembrane region" description="Helical" evidence="2">
    <location>
        <begin position="284"/>
        <end position="304"/>
    </location>
</feature>
<dbReference type="InterPro" id="IPR024425">
    <property type="entry name" value="LiaF-like_C"/>
</dbReference>
<feature type="transmembrane region" description="Helical" evidence="2">
    <location>
        <begin position="78"/>
        <end position="100"/>
    </location>
</feature>
<feature type="region of interest" description="Disordered" evidence="1">
    <location>
        <begin position="185"/>
        <end position="278"/>
    </location>
</feature>
<proteinExistence type="predicted"/>
<dbReference type="AlphaFoldDB" id="A0A9X1M882"/>
<evidence type="ECO:0000259" key="4">
    <source>
        <dbReference type="Pfam" id="PF09922"/>
    </source>
</evidence>
<evidence type="ECO:0000256" key="2">
    <source>
        <dbReference type="SAM" id="Phobius"/>
    </source>
</evidence>
<name>A0A9X1M882_9MICC</name>
<reference evidence="5" key="1">
    <citation type="submission" date="2021-10" db="EMBL/GenBank/DDBJ databases">
        <title>Novel species in genus Arthrobacter.</title>
        <authorList>
            <person name="Liu Y."/>
        </authorList>
    </citation>
    <scope>NUCLEOTIDE SEQUENCE</scope>
    <source>
        <strain evidence="5">Zg-Y462</strain>
        <strain evidence="7">zg-Y462</strain>
    </source>
</reference>
<dbReference type="EMBL" id="CP094984">
    <property type="protein sequence ID" value="UON91484.1"/>
    <property type="molecule type" value="Genomic_DNA"/>
</dbReference>
<evidence type="ECO:0000259" key="3">
    <source>
        <dbReference type="Pfam" id="PF04024"/>
    </source>
</evidence>
<dbReference type="Pfam" id="PF09922">
    <property type="entry name" value="LiaF-like_C"/>
    <property type="match status" value="1"/>
</dbReference>
<feature type="domain" description="Cell wall-active antibiotics response LiaF-like C-terminal" evidence="4">
    <location>
        <begin position="389"/>
        <end position="484"/>
    </location>
</feature>